<dbReference type="CDD" id="cd17352">
    <property type="entry name" value="MFS_MCT_SLC16"/>
    <property type="match status" value="1"/>
</dbReference>
<feature type="transmembrane region" description="Helical" evidence="4">
    <location>
        <begin position="402"/>
        <end position="427"/>
    </location>
</feature>
<evidence type="ECO:0000313" key="6">
    <source>
        <dbReference type="EMBL" id="KAK8120488.1"/>
    </source>
</evidence>
<evidence type="ECO:0000256" key="1">
    <source>
        <dbReference type="ARBA" id="ARBA00004141"/>
    </source>
</evidence>
<feature type="region of interest" description="Disordered" evidence="3">
    <location>
        <begin position="1"/>
        <end position="58"/>
    </location>
</feature>
<dbReference type="AlphaFoldDB" id="A0AAW0QZU8"/>
<dbReference type="InterPro" id="IPR020846">
    <property type="entry name" value="MFS_dom"/>
</dbReference>
<dbReference type="InterPro" id="IPR011701">
    <property type="entry name" value="MFS"/>
</dbReference>
<dbReference type="PANTHER" id="PTHR11360">
    <property type="entry name" value="MONOCARBOXYLATE TRANSPORTER"/>
    <property type="match status" value="1"/>
</dbReference>
<gene>
    <name evidence="6" type="ORF">PG999_004608</name>
</gene>
<feature type="transmembrane region" description="Helical" evidence="4">
    <location>
        <begin position="177"/>
        <end position="196"/>
    </location>
</feature>
<dbReference type="PANTHER" id="PTHR11360:SF130">
    <property type="entry name" value="MAJOR FACILITATOR SUPERFAMILY (MFS) PROFILE DOMAIN-CONTAINING PROTEIN-RELATED"/>
    <property type="match status" value="1"/>
</dbReference>
<comment type="similarity">
    <text evidence="2">Belongs to the major facilitator superfamily. Monocarboxylate porter (TC 2.A.1.13) family.</text>
</comment>
<feature type="transmembrane region" description="Helical" evidence="4">
    <location>
        <begin position="107"/>
        <end position="126"/>
    </location>
</feature>
<keyword evidence="7" id="KW-1185">Reference proteome</keyword>
<dbReference type="Pfam" id="PF07690">
    <property type="entry name" value="MFS_1"/>
    <property type="match status" value="1"/>
</dbReference>
<feature type="transmembrane region" description="Helical" evidence="4">
    <location>
        <begin position="468"/>
        <end position="491"/>
    </location>
</feature>
<feature type="transmembrane region" description="Helical" evidence="4">
    <location>
        <begin position="439"/>
        <end position="462"/>
    </location>
</feature>
<dbReference type="SUPFAM" id="SSF103473">
    <property type="entry name" value="MFS general substrate transporter"/>
    <property type="match status" value="1"/>
</dbReference>
<evidence type="ECO:0000313" key="7">
    <source>
        <dbReference type="Proteomes" id="UP001392437"/>
    </source>
</evidence>
<feature type="transmembrane region" description="Helical" evidence="4">
    <location>
        <begin position="234"/>
        <end position="253"/>
    </location>
</feature>
<evidence type="ECO:0000259" key="5">
    <source>
        <dbReference type="PROSITE" id="PS50850"/>
    </source>
</evidence>
<feature type="transmembrane region" description="Helical" evidence="4">
    <location>
        <begin position="349"/>
        <end position="366"/>
    </location>
</feature>
<dbReference type="EMBL" id="JAQQWP010000004">
    <property type="protein sequence ID" value="KAK8120488.1"/>
    <property type="molecule type" value="Genomic_DNA"/>
</dbReference>
<dbReference type="GO" id="GO:0022857">
    <property type="term" value="F:transmembrane transporter activity"/>
    <property type="evidence" value="ECO:0007669"/>
    <property type="project" value="InterPro"/>
</dbReference>
<comment type="caution">
    <text evidence="6">The sequence shown here is derived from an EMBL/GenBank/DDBJ whole genome shotgun (WGS) entry which is preliminary data.</text>
</comment>
<feature type="transmembrane region" description="Helical" evidence="4">
    <location>
        <begin position="378"/>
        <end position="396"/>
    </location>
</feature>
<feature type="transmembrane region" description="Helical" evidence="4">
    <location>
        <begin position="202"/>
        <end position="227"/>
    </location>
</feature>
<evidence type="ECO:0000256" key="2">
    <source>
        <dbReference type="ARBA" id="ARBA00006727"/>
    </source>
</evidence>
<keyword evidence="4" id="KW-0472">Membrane</keyword>
<dbReference type="Gene3D" id="1.20.1250.20">
    <property type="entry name" value="MFS general substrate transporter like domains"/>
    <property type="match status" value="2"/>
</dbReference>
<feature type="transmembrane region" description="Helical" evidence="4">
    <location>
        <begin position="306"/>
        <end position="329"/>
    </location>
</feature>
<evidence type="ECO:0000256" key="3">
    <source>
        <dbReference type="SAM" id="MobiDB-lite"/>
    </source>
</evidence>
<feature type="transmembrane region" description="Helical" evidence="4">
    <location>
        <begin position="146"/>
        <end position="165"/>
    </location>
</feature>
<dbReference type="PROSITE" id="PS50850">
    <property type="entry name" value="MFS"/>
    <property type="match status" value="1"/>
</dbReference>
<evidence type="ECO:0000256" key="4">
    <source>
        <dbReference type="SAM" id="Phobius"/>
    </source>
</evidence>
<accession>A0AAW0QZU8</accession>
<feature type="compositionally biased region" description="Basic and acidic residues" evidence="3">
    <location>
        <begin position="41"/>
        <end position="58"/>
    </location>
</feature>
<feature type="transmembrane region" description="Helical" evidence="4">
    <location>
        <begin position="265"/>
        <end position="285"/>
    </location>
</feature>
<protein>
    <submittedName>
        <fullName evidence="6">Riboflavin transporter MCH5</fullName>
    </submittedName>
</protein>
<comment type="subcellular location">
    <subcellularLocation>
        <location evidence="1">Membrane</location>
        <topology evidence="1">Multi-pass membrane protein</topology>
    </subcellularLocation>
</comment>
<keyword evidence="4" id="KW-1133">Transmembrane helix</keyword>
<dbReference type="InterPro" id="IPR036259">
    <property type="entry name" value="MFS_trans_sf"/>
</dbReference>
<dbReference type="InterPro" id="IPR050327">
    <property type="entry name" value="Proton-linked_MCT"/>
</dbReference>
<dbReference type="GO" id="GO:0016020">
    <property type="term" value="C:membrane"/>
    <property type="evidence" value="ECO:0007669"/>
    <property type="project" value="UniProtKB-SubCell"/>
</dbReference>
<name>A0AAW0QZU8_9PEZI</name>
<feature type="domain" description="Major facilitator superfamily (MFS) profile" evidence="5">
    <location>
        <begin position="108"/>
        <end position="495"/>
    </location>
</feature>
<organism evidence="6 7">
    <name type="scientific">Apiospora kogelbergensis</name>
    <dbReference type="NCBI Taxonomy" id="1337665"/>
    <lineage>
        <taxon>Eukaryota</taxon>
        <taxon>Fungi</taxon>
        <taxon>Dikarya</taxon>
        <taxon>Ascomycota</taxon>
        <taxon>Pezizomycotina</taxon>
        <taxon>Sordariomycetes</taxon>
        <taxon>Xylariomycetidae</taxon>
        <taxon>Amphisphaeriales</taxon>
        <taxon>Apiosporaceae</taxon>
        <taxon>Apiospora</taxon>
    </lineage>
</organism>
<sequence length="504" mass="54331">MKPIRPSSSSSNGSTAAAEDLPVDIEKQDGSKRAGSSDTSDGYRRHGKSTGEGHHAQDAVESWQIEPEPAVLDTEASGVAGTMNRVLSRISTKSSWNPGPPPDGGKAAWLACLCAHLVVMNTWGFINSFGVFQTYYTTLLSRSPSEVSWIGSIQVFLTFFIGTFAGRLTDAGFFRPVLAGGTFFLILGIFTTSAATSYWQLLLSQGLCMGLGSGCLFTPAISVVSTYFDKKRSLAIGITASGSVTGGLIFPAMARQLLPAIGFGWTVRAIGFVQLATCLFANFFMRPRLPPRMTGSLVEWSAFREMEYTFFAIGMFFNFWGVYFGFYYLSSFARSELEMHPHLSYSDSLNLLLLTNGVGLIGRLGPNYFADRVGPLNLLIPTCLITGIALLSWIAVSAPPQLYAWSVFYGIAAGGIQSLFPAGLSSLTTDLRKRGTRMGMVFTIVSFAVLTGNPIAGAIIAASGGEYWGAQTFTGCSLLLGMCLIFCARLARQRRDGTGFRVKI</sequence>
<reference evidence="6 7" key="1">
    <citation type="submission" date="2023-01" db="EMBL/GenBank/DDBJ databases">
        <title>Analysis of 21 Apiospora genomes using comparative genomics revels a genus with tremendous synthesis potential of carbohydrate active enzymes and secondary metabolites.</title>
        <authorList>
            <person name="Sorensen T."/>
        </authorList>
    </citation>
    <scope>NUCLEOTIDE SEQUENCE [LARGE SCALE GENOMIC DNA]</scope>
    <source>
        <strain evidence="6 7">CBS 117206</strain>
    </source>
</reference>
<proteinExistence type="inferred from homology"/>
<dbReference type="Proteomes" id="UP001392437">
    <property type="component" value="Unassembled WGS sequence"/>
</dbReference>
<keyword evidence="4" id="KW-0812">Transmembrane</keyword>